<dbReference type="AlphaFoldDB" id="A0A7S0ZPF2"/>
<organism evidence="1">
    <name type="scientific">Noctiluca scintillans</name>
    <name type="common">Sea sparkle</name>
    <name type="synonym">Red tide dinoflagellate</name>
    <dbReference type="NCBI Taxonomy" id="2966"/>
    <lineage>
        <taxon>Eukaryota</taxon>
        <taxon>Sar</taxon>
        <taxon>Alveolata</taxon>
        <taxon>Dinophyceae</taxon>
        <taxon>Noctilucales</taxon>
        <taxon>Noctilucaceae</taxon>
        <taxon>Noctiluca</taxon>
    </lineage>
</organism>
<name>A0A7S0ZPF2_NOCSC</name>
<reference evidence="1" key="1">
    <citation type="submission" date="2021-01" db="EMBL/GenBank/DDBJ databases">
        <authorList>
            <person name="Corre E."/>
            <person name="Pelletier E."/>
            <person name="Niang G."/>
            <person name="Scheremetjew M."/>
            <person name="Finn R."/>
            <person name="Kale V."/>
            <person name="Holt S."/>
            <person name="Cochrane G."/>
            <person name="Meng A."/>
            <person name="Brown T."/>
            <person name="Cohen L."/>
        </authorList>
    </citation>
    <scope>NUCLEOTIDE SEQUENCE</scope>
</reference>
<proteinExistence type="predicted"/>
<sequence length="299" mass="31469">MASQPCATTRAFSSGHTASSTLSPIIATKGVVTAAAPLSSQPRVITSSSSQQNVTLCEVPFSVGAVLPSSGLGLEGFSDNRGGGYLQSRALHSGVSVDSAAPSLLTAPNAPVSPQSVECRAIFMQHGRCWQFSVPATSCVNDAVSAATGQVLRNVVDKDGSLSEKLSVSVLPSVTDTSTVGEWSRRNLEQPPTIIIRSEDGDGTSQQPELDTLKIQQLMEEQTRLLAALQKQLNEQSAIIQNQAAFIADLQAGDREQGQQLSESIGRLETDLSGVKAQLVSLEEHVCGVGKDSARRRAK</sequence>
<protein>
    <submittedName>
        <fullName evidence="1">Uncharacterized protein</fullName>
    </submittedName>
</protein>
<gene>
    <name evidence="1" type="ORF">NSCI0253_LOCUS2464</name>
</gene>
<evidence type="ECO:0000313" key="1">
    <source>
        <dbReference type="EMBL" id="CAD8828118.1"/>
    </source>
</evidence>
<dbReference type="EMBL" id="HBFQ01003559">
    <property type="protein sequence ID" value="CAD8828118.1"/>
    <property type="molecule type" value="Transcribed_RNA"/>
</dbReference>
<accession>A0A7S0ZPF2</accession>